<accession>A0A3P6Q7D2</accession>
<evidence type="ECO:0000313" key="2">
    <source>
        <dbReference type="Proteomes" id="UP000281553"/>
    </source>
</evidence>
<dbReference type="Proteomes" id="UP000281553">
    <property type="component" value="Unassembled WGS sequence"/>
</dbReference>
<protein>
    <submittedName>
        <fullName evidence="1">Uncharacterized protein</fullName>
    </submittedName>
</protein>
<proteinExistence type="predicted"/>
<gene>
    <name evidence="1" type="ORF">DILT_LOCUS933</name>
</gene>
<evidence type="ECO:0000313" key="1">
    <source>
        <dbReference type="EMBL" id="VDK38293.1"/>
    </source>
</evidence>
<name>A0A3P6Q7D2_DIBLA</name>
<dbReference type="EMBL" id="UYRU01005057">
    <property type="protein sequence ID" value="VDK38293.1"/>
    <property type="molecule type" value="Genomic_DNA"/>
</dbReference>
<keyword evidence="2" id="KW-1185">Reference proteome</keyword>
<reference evidence="1 2" key="1">
    <citation type="submission" date="2018-11" db="EMBL/GenBank/DDBJ databases">
        <authorList>
            <consortium name="Pathogen Informatics"/>
        </authorList>
    </citation>
    <scope>NUCLEOTIDE SEQUENCE [LARGE SCALE GENOMIC DNA]</scope>
</reference>
<dbReference type="AlphaFoldDB" id="A0A3P6Q7D2"/>
<sequence>MAETWAQLKKATLPPSSSQSHFIKATEAINFKKCILRLLTIHSPCVNEDCADSHKKDGDAVTSPPVLTYLHQCRKILDLLEETEENEDLPQWLRLSRYCFTLLDLHDQLASRGLLDNVRFDLGIGARSLAQVASLLSDERGVRNLVAGWINILILYRQQLEASTQTTAAAVADGTTVAAASGERHMRFHLRGRASSKEDQADLNEKLRCVSLLDAQLSFRRGVFSVYGIIPWLPFVV</sequence>
<organism evidence="1 2">
    <name type="scientific">Dibothriocephalus latus</name>
    <name type="common">Fish tapeworm</name>
    <name type="synonym">Diphyllobothrium latum</name>
    <dbReference type="NCBI Taxonomy" id="60516"/>
    <lineage>
        <taxon>Eukaryota</taxon>
        <taxon>Metazoa</taxon>
        <taxon>Spiralia</taxon>
        <taxon>Lophotrochozoa</taxon>
        <taxon>Platyhelminthes</taxon>
        <taxon>Cestoda</taxon>
        <taxon>Eucestoda</taxon>
        <taxon>Diphyllobothriidea</taxon>
        <taxon>Diphyllobothriidae</taxon>
        <taxon>Dibothriocephalus</taxon>
    </lineage>
</organism>